<dbReference type="Gene3D" id="3.90.190.10">
    <property type="entry name" value="Protein tyrosine phosphatase superfamily"/>
    <property type="match status" value="1"/>
</dbReference>
<dbReference type="Proteomes" id="UP001642484">
    <property type="component" value="Unassembled WGS sequence"/>
</dbReference>
<feature type="transmembrane region" description="Helical" evidence="2">
    <location>
        <begin position="50"/>
        <end position="72"/>
    </location>
</feature>
<dbReference type="EMBL" id="CAXAMN010023807">
    <property type="protein sequence ID" value="CAK9081154.1"/>
    <property type="molecule type" value="Genomic_DNA"/>
</dbReference>
<gene>
    <name evidence="4" type="ORF">CCMP2556_LOCUS39734</name>
</gene>
<name>A0ABP0Q1V0_9DINO</name>
<keyword evidence="2" id="KW-0472">Membrane</keyword>
<dbReference type="SUPFAM" id="SSF52799">
    <property type="entry name" value="(Phosphotyrosine protein) phosphatases II"/>
    <property type="match status" value="1"/>
</dbReference>
<keyword evidence="5" id="KW-1185">Reference proteome</keyword>
<accession>A0ABP0Q1V0</accession>
<keyword evidence="2" id="KW-0812">Transmembrane</keyword>
<organism evidence="4 5">
    <name type="scientific">Durusdinium trenchii</name>
    <dbReference type="NCBI Taxonomy" id="1381693"/>
    <lineage>
        <taxon>Eukaryota</taxon>
        <taxon>Sar</taxon>
        <taxon>Alveolata</taxon>
        <taxon>Dinophyceae</taxon>
        <taxon>Suessiales</taxon>
        <taxon>Symbiodiniaceae</taxon>
        <taxon>Durusdinium</taxon>
    </lineage>
</organism>
<protein>
    <recommendedName>
        <fullName evidence="3">Tyrosine specific protein phosphatases domain-containing protein</fullName>
    </recommendedName>
</protein>
<sequence>MAALPAWPSAVAPHAVGATGLHGALERWRGRSYWTPSRSSHLPCAYRPHALLVASPAGAACLALVCASLASLRRSKGSLDRRRRRCACAALPKLPPVEGRAEQSPLAFSDMANWLSPGTLMVGRYPMLEKNKDACRRHLRRLVTEAKISTFVCVQSEVPSQLDMKRWPPGGVDVRRRRCLPYAPLARQFAKHKLHFLHEPMEDLATPGHERLETLSQDLEARAHKGERILVHCMGGRGRSNLVAGTAARGRTAARPLRLRLGAALRPSGGGGPTTASVWLRCQELRQLPGT</sequence>
<dbReference type="InterPro" id="IPR029021">
    <property type="entry name" value="Prot-tyrosine_phosphatase-like"/>
</dbReference>
<evidence type="ECO:0000259" key="3">
    <source>
        <dbReference type="PROSITE" id="PS50056"/>
    </source>
</evidence>
<proteinExistence type="predicted"/>
<evidence type="ECO:0000313" key="5">
    <source>
        <dbReference type="Proteomes" id="UP001642484"/>
    </source>
</evidence>
<dbReference type="PROSITE" id="PS50056">
    <property type="entry name" value="TYR_PHOSPHATASE_2"/>
    <property type="match status" value="1"/>
</dbReference>
<keyword evidence="1" id="KW-0378">Hydrolase</keyword>
<evidence type="ECO:0000256" key="1">
    <source>
        <dbReference type="ARBA" id="ARBA00022801"/>
    </source>
</evidence>
<dbReference type="Pfam" id="PF22784">
    <property type="entry name" value="PTP-SAK"/>
    <property type="match status" value="1"/>
</dbReference>
<keyword evidence="2" id="KW-1133">Transmembrane helix</keyword>
<comment type="caution">
    <text evidence="4">The sequence shown here is derived from an EMBL/GenBank/DDBJ whole genome shotgun (WGS) entry which is preliminary data.</text>
</comment>
<dbReference type="InterPro" id="IPR057023">
    <property type="entry name" value="PTP-SAK"/>
</dbReference>
<dbReference type="InterPro" id="IPR000387">
    <property type="entry name" value="Tyr_Pase_dom"/>
</dbReference>
<reference evidence="4 5" key="1">
    <citation type="submission" date="2024-02" db="EMBL/GenBank/DDBJ databases">
        <authorList>
            <person name="Chen Y."/>
            <person name="Shah S."/>
            <person name="Dougan E. K."/>
            <person name="Thang M."/>
            <person name="Chan C."/>
        </authorList>
    </citation>
    <scope>NUCLEOTIDE SEQUENCE [LARGE SCALE GENOMIC DNA]</scope>
</reference>
<feature type="domain" description="Tyrosine specific protein phosphatases" evidence="3">
    <location>
        <begin position="209"/>
        <end position="243"/>
    </location>
</feature>
<evidence type="ECO:0000313" key="4">
    <source>
        <dbReference type="EMBL" id="CAK9081154.1"/>
    </source>
</evidence>
<evidence type="ECO:0000256" key="2">
    <source>
        <dbReference type="SAM" id="Phobius"/>
    </source>
</evidence>